<dbReference type="InterPro" id="IPR036388">
    <property type="entry name" value="WH-like_DNA-bd_sf"/>
</dbReference>
<keyword evidence="4" id="KW-0804">Transcription</keyword>
<keyword evidence="2" id="KW-0805">Transcription regulation</keyword>
<dbReference type="GO" id="GO:0000981">
    <property type="term" value="F:DNA-binding transcription factor activity, RNA polymerase II-specific"/>
    <property type="evidence" value="ECO:0007669"/>
    <property type="project" value="TreeGrafter"/>
</dbReference>
<protein>
    <submittedName>
        <fullName evidence="9">Forkhead transcription factor</fullName>
    </submittedName>
</protein>
<keyword evidence="5 6" id="KW-0539">Nucleus</keyword>
<keyword evidence="11" id="KW-1185">Reference proteome</keyword>
<accession>H8ZA50</accession>
<comment type="subcellular location">
    <subcellularLocation>
        <location evidence="1 6">Nucleus</location>
    </subcellularLocation>
</comment>
<dbReference type="GO" id="GO:0000978">
    <property type="term" value="F:RNA polymerase II cis-regulatory region sequence-specific DNA binding"/>
    <property type="evidence" value="ECO:0007669"/>
    <property type="project" value="TreeGrafter"/>
</dbReference>
<dbReference type="InterPro" id="IPR001766">
    <property type="entry name" value="Fork_head_dom"/>
</dbReference>
<gene>
    <name evidence="9" type="ORF">NERG_00471</name>
    <name evidence="10" type="ORF">NESG_00635</name>
</gene>
<reference evidence="10" key="2">
    <citation type="submission" date="2012-10" db="EMBL/GenBank/DDBJ databases">
        <authorList>
            <consortium name="The Broad Institute Genome Sequencing Platform"/>
            <consortium name="The Broad Institute Genome Sequencing Center for Infectious Disease"/>
            <person name="Cuomo C."/>
            <person name="Troemel E."/>
            <person name="Walker B."/>
            <person name="Young S.K."/>
            <person name="Zeng Q."/>
            <person name="Gargeya S."/>
            <person name="Fitzgerald M."/>
            <person name="Haas B."/>
            <person name="Abouelleil A."/>
            <person name="Alvarado L."/>
            <person name="Arachchi H.M."/>
            <person name="Berlin A.M."/>
            <person name="Chapman S.B."/>
            <person name="Goldberg J."/>
            <person name="Griggs A."/>
            <person name="Gujja S."/>
            <person name="Hansen M."/>
            <person name="Howarth C."/>
            <person name="Imamovic A."/>
            <person name="Larimer J."/>
            <person name="McCowan C."/>
            <person name="Murphy C."/>
            <person name="Neiman D."/>
            <person name="Pearson M."/>
            <person name="Priest M."/>
            <person name="Roberts A."/>
            <person name="Saif S."/>
            <person name="Shea T."/>
            <person name="Sisk P."/>
            <person name="Sykes S."/>
            <person name="Wortman J."/>
            <person name="Nusbaum C."/>
            <person name="Birren B."/>
        </authorList>
    </citation>
    <scope>NUCLEOTIDE SEQUENCE</scope>
    <source>
        <strain evidence="10">ERTm6</strain>
    </source>
</reference>
<dbReference type="Pfam" id="PF00250">
    <property type="entry name" value="Forkhead"/>
    <property type="match status" value="1"/>
</dbReference>
<dbReference type="Proteomes" id="UP000005622">
    <property type="component" value="Unassembled WGS sequence"/>
</dbReference>
<feature type="DNA-binding region" description="Fork-head" evidence="6">
    <location>
        <begin position="109"/>
        <end position="197"/>
    </location>
</feature>
<evidence type="ECO:0000256" key="3">
    <source>
        <dbReference type="ARBA" id="ARBA00023125"/>
    </source>
</evidence>
<reference evidence="10 11" key="3">
    <citation type="journal article" date="2014" name="Genome Announc.">
        <title>Genome Sequence of the Microsporidian Species Nematocida sp1 Strain ERTm6 (ATCC PRA-372).</title>
        <authorList>
            <person name="Bakowski M.A."/>
            <person name="Priest M."/>
            <person name="Young S."/>
            <person name="Cuomo C.A."/>
            <person name="Troemel E.R."/>
        </authorList>
    </citation>
    <scope>NUCLEOTIDE SEQUENCE [LARGE SCALE GENOMIC DNA]</scope>
    <source>
        <strain evidence="10 11">ERTm6</strain>
    </source>
</reference>
<evidence type="ECO:0000259" key="8">
    <source>
        <dbReference type="PROSITE" id="PS50039"/>
    </source>
</evidence>
<keyword evidence="3 6" id="KW-0238">DNA-binding</keyword>
<proteinExistence type="predicted"/>
<dbReference type="SUPFAM" id="SSF46785">
    <property type="entry name" value="Winged helix' DNA-binding domain"/>
    <property type="match status" value="1"/>
</dbReference>
<evidence type="ECO:0000313" key="9">
    <source>
        <dbReference type="EMBL" id="EHY66831.1"/>
    </source>
</evidence>
<feature type="domain" description="Fork-head" evidence="8">
    <location>
        <begin position="109"/>
        <end position="197"/>
    </location>
</feature>
<dbReference type="PANTHER" id="PTHR45881:SF1">
    <property type="entry name" value="FORK HEAD PROTEIN HOMOLOG 2"/>
    <property type="match status" value="1"/>
</dbReference>
<dbReference type="EMBL" id="JH604633">
    <property type="protein sequence ID" value="EHY66831.1"/>
    <property type="molecule type" value="Genomic_DNA"/>
</dbReference>
<dbReference type="HOGENOM" id="CLU_1503840_0_0_1"/>
<evidence type="ECO:0000256" key="4">
    <source>
        <dbReference type="ARBA" id="ARBA00023163"/>
    </source>
</evidence>
<dbReference type="PROSITE" id="PS00658">
    <property type="entry name" value="FORK_HEAD_2"/>
    <property type="match status" value="1"/>
</dbReference>
<evidence type="ECO:0000313" key="11">
    <source>
        <dbReference type="Proteomes" id="UP000054524"/>
    </source>
</evidence>
<evidence type="ECO:0000256" key="6">
    <source>
        <dbReference type="PROSITE-ProRule" id="PRU00089"/>
    </source>
</evidence>
<dbReference type="Proteomes" id="UP000054524">
    <property type="component" value="Unassembled WGS sequence"/>
</dbReference>
<dbReference type="PROSITE" id="PS50039">
    <property type="entry name" value="FORK_HEAD_3"/>
    <property type="match status" value="1"/>
</dbReference>
<feature type="region of interest" description="Disordered" evidence="7">
    <location>
        <begin position="172"/>
        <end position="200"/>
    </location>
</feature>
<dbReference type="PANTHER" id="PTHR45881">
    <property type="entry name" value="CHECKPOINT SUPPRESSOR 1-LIKE, ISOFORM A-RELATED"/>
    <property type="match status" value="1"/>
</dbReference>
<name>H8ZA50_NEMA1</name>
<accession>A0A086J2X1</accession>
<dbReference type="STRING" id="944018.H8ZA50"/>
<evidence type="ECO:0000256" key="5">
    <source>
        <dbReference type="ARBA" id="ARBA00023242"/>
    </source>
</evidence>
<evidence type="ECO:0000313" key="10">
    <source>
        <dbReference type="EMBL" id="KFG26489.1"/>
    </source>
</evidence>
<organism evidence="9">
    <name type="scientific">Nematocida ausubeli (strain ATCC PRA-371 / ERTm2)</name>
    <name type="common">Nematode killer fungus</name>
    <dbReference type="NCBI Taxonomy" id="1913371"/>
    <lineage>
        <taxon>Eukaryota</taxon>
        <taxon>Fungi</taxon>
        <taxon>Fungi incertae sedis</taxon>
        <taxon>Microsporidia</taxon>
        <taxon>Nematocida</taxon>
    </lineage>
</organism>
<dbReference type="InterPro" id="IPR030456">
    <property type="entry name" value="TF_fork_head_CS_2"/>
</dbReference>
<dbReference type="InterPro" id="IPR036390">
    <property type="entry name" value="WH_DNA-bd_sf"/>
</dbReference>
<dbReference type="EMBL" id="AKIJ01000002">
    <property type="protein sequence ID" value="KFG26489.1"/>
    <property type="molecule type" value="Genomic_DNA"/>
</dbReference>
<dbReference type="PRINTS" id="PR00053">
    <property type="entry name" value="FORKHEAD"/>
</dbReference>
<dbReference type="SMART" id="SM00339">
    <property type="entry name" value="FH"/>
    <property type="match status" value="1"/>
</dbReference>
<dbReference type="AlphaFoldDB" id="H8ZA50"/>
<dbReference type="Gene3D" id="1.10.10.10">
    <property type="entry name" value="Winged helix-like DNA-binding domain superfamily/Winged helix DNA-binding domain"/>
    <property type="match status" value="1"/>
</dbReference>
<evidence type="ECO:0000256" key="7">
    <source>
        <dbReference type="SAM" id="MobiDB-lite"/>
    </source>
</evidence>
<evidence type="ECO:0000256" key="2">
    <source>
        <dbReference type="ARBA" id="ARBA00023015"/>
    </source>
</evidence>
<reference evidence="9" key="1">
    <citation type="submission" date="2011-03" db="EMBL/GenBank/DDBJ databases">
        <title>The Genome Sequence of Nematocida sp1 strain ERTm2.</title>
        <authorList>
            <consortium name="The Broad Institute Genome Sequencing Platform"/>
            <consortium name="The Broad Institute Genome Sequencing Center for Infectious Disease"/>
            <person name="Cuomo C."/>
            <person name="Troemel E."/>
            <person name="Young S.K."/>
            <person name="Zeng Q."/>
            <person name="Gargeya S."/>
            <person name="Fitzgerald M."/>
            <person name="Haas B."/>
            <person name="Abouelleil A."/>
            <person name="Alvarado L."/>
            <person name="Arachchi H.M."/>
            <person name="Berlin A."/>
            <person name="Brown A."/>
            <person name="Chapman S.B."/>
            <person name="Chen Z."/>
            <person name="Dunbar C."/>
            <person name="Freedman E."/>
            <person name="Gearin G."/>
            <person name="Gellesch M."/>
            <person name="Goldberg J."/>
            <person name="Griggs A."/>
            <person name="Gujja S."/>
            <person name="Heilman E.R."/>
            <person name="Heiman D."/>
            <person name="Howarth C."/>
            <person name="Larson L."/>
            <person name="Lui A."/>
            <person name="MacDonald P.J.P."/>
            <person name="Mehta T."/>
            <person name="Montmayeur A."/>
            <person name="Murphy C."/>
            <person name="Neiman D."/>
            <person name="Pearson M."/>
            <person name="Priest M."/>
            <person name="Roberts A."/>
            <person name="Saif S."/>
            <person name="Shea T."/>
            <person name="Shenoy N."/>
            <person name="Sisk P."/>
            <person name="Stolte C."/>
            <person name="Sykes S."/>
            <person name="White J."/>
            <person name="Yandava C."/>
            <person name="Wortman J."/>
            <person name="Nusbaum C."/>
            <person name="Birren B."/>
        </authorList>
    </citation>
    <scope>NUCLEOTIDE SEQUENCE</scope>
    <source>
        <strain evidence="9">ERTm2</strain>
    </source>
</reference>
<sequence length="200" mass="23431">MEYLPDRGLNMQCNSIIDTAKIQQEMEDHSKTRYSPIKPEIARYSPIKPDITRLNPIITRLNPEAETEDSDEIKAETICPKQIYDSKNWPGIYLSEIELTTNYLKSNYKPPFSYAILIKMSLTENEQLSLNGIYNWIKLRYPYYMTADPAWQNSIRHNLSLNKIFQKVKRPANEPGKGGFWRLNKGFEPPKKKREKENKA</sequence>
<evidence type="ECO:0000256" key="1">
    <source>
        <dbReference type="ARBA" id="ARBA00004123"/>
    </source>
</evidence>
<dbReference type="GO" id="GO:0005634">
    <property type="term" value="C:nucleus"/>
    <property type="evidence" value="ECO:0007669"/>
    <property type="project" value="UniProtKB-SubCell"/>
</dbReference>